<evidence type="ECO:0000259" key="8">
    <source>
        <dbReference type="PROSITE" id="PS50110"/>
    </source>
</evidence>
<dbReference type="EMBL" id="JAGZCC010000015">
    <property type="protein sequence ID" value="MBS5587954.1"/>
    <property type="molecule type" value="Genomic_DNA"/>
</dbReference>
<dbReference type="PROSITE" id="PS51755">
    <property type="entry name" value="OMPR_PHOB"/>
    <property type="match status" value="1"/>
</dbReference>
<dbReference type="Pfam" id="PF00072">
    <property type="entry name" value="Response_reg"/>
    <property type="match status" value="1"/>
</dbReference>
<evidence type="ECO:0000256" key="1">
    <source>
        <dbReference type="ARBA" id="ARBA00022553"/>
    </source>
</evidence>
<dbReference type="InterPro" id="IPR016032">
    <property type="entry name" value="Sig_transdc_resp-reg_C-effctor"/>
</dbReference>
<dbReference type="InterPro" id="IPR001867">
    <property type="entry name" value="OmpR/PhoB-type_DNA-bd"/>
</dbReference>
<dbReference type="InterPro" id="IPR011006">
    <property type="entry name" value="CheY-like_superfamily"/>
</dbReference>
<sequence>MNARIFVIEDDENIREIINLALVSNGYEVVLFDNAIDALEQMKKEIPELAIFDLMLPKMNGIEAIKKIRETNNELPILILSAKDREIDKVNGLDSGSDDYMTKPFGILELQARVRSLLRRHVTSDVIKTKHLVVDKQTRIIKLDGKKLELTNKEYQLLVYLMDNKHRVVEREELLNEIWGYDFMGESRALDVHIRALRSKLNDDGHKYIKTIRSVGYRFYEEGDDSE</sequence>
<dbReference type="GO" id="GO:0000156">
    <property type="term" value="F:phosphorelay response regulator activity"/>
    <property type="evidence" value="ECO:0007669"/>
    <property type="project" value="TreeGrafter"/>
</dbReference>
<dbReference type="PANTHER" id="PTHR48111:SF40">
    <property type="entry name" value="PHOSPHATE REGULON TRANSCRIPTIONAL REGULATORY PROTEIN PHOB"/>
    <property type="match status" value="1"/>
</dbReference>
<feature type="domain" description="OmpR/PhoB-type" evidence="9">
    <location>
        <begin position="124"/>
        <end position="221"/>
    </location>
</feature>
<dbReference type="Gene3D" id="1.10.10.10">
    <property type="entry name" value="Winged helix-like DNA-binding domain superfamily/Winged helix DNA-binding domain"/>
    <property type="match status" value="1"/>
</dbReference>
<evidence type="ECO:0000256" key="6">
    <source>
        <dbReference type="PROSITE-ProRule" id="PRU00169"/>
    </source>
</evidence>
<organism evidence="10 11">
    <name type="scientific">Thomasclavelia spiroformis</name>
    <dbReference type="NCBI Taxonomy" id="29348"/>
    <lineage>
        <taxon>Bacteria</taxon>
        <taxon>Bacillati</taxon>
        <taxon>Bacillota</taxon>
        <taxon>Erysipelotrichia</taxon>
        <taxon>Erysipelotrichales</taxon>
        <taxon>Coprobacillaceae</taxon>
        <taxon>Thomasclavelia</taxon>
    </lineage>
</organism>
<dbReference type="PROSITE" id="PS50110">
    <property type="entry name" value="RESPONSE_REGULATORY"/>
    <property type="match status" value="1"/>
</dbReference>
<evidence type="ECO:0000313" key="11">
    <source>
        <dbReference type="Proteomes" id="UP000751224"/>
    </source>
</evidence>
<dbReference type="GO" id="GO:0000976">
    <property type="term" value="F:transcription cis-regulatory region binding"/>
    <property type="evidence" value="ECO:0007669"/>
    <property type="project" value="TreeGrafter"/>
</dbReference>
<keyword evidence="5" id="KW-0804">Transcription</keyword>
<dbReference type="Pfam" id="PF00486">
    <property type="entry name" value="Trans_reg_C"/>
    <property type="match status" value="1"/>
</dbReference>
<gene>
    <name evidence="10" type="ORF">KHX14_03930</name>
</gene>
<dbReference type="Proteomes" id="UP000751224">
    <property type="component" value="Unassembled WGS sequence"/>
</dbReference>
<dbReference type="InterPro" id="IPR036388">
    <property type="entry name" value="WH-like_DNA-bd_sf"/>
</dbReference>
<keyword evidence="2" id="KW-0902">Two-component regulatory system</keyword>
<dbReference type="FunFam" id="1.10.10.10:FF:000018">
    <property type="entry name" value="DNA-binding response regulator ResD"/>
    <property type="match status" value="1"/>
</dbReference>
<evidence type="ECO:0000313" key="10">
    <source>
        <dbReference type="EMBL" id="MBS5587954.1"/>
    </source>
</evidence>
<dbReference type="Gene3D" id="3.40.50.2300">
    <property type="match status" value="1"/>
</dbReference>
<dbReference type="GO" id="GO:0006355">
    <property type="term" value="P:regulation of DNA-templated transcription"/>
    <property type="evidence" value="ECO:0007669"/>
    <property type="project" value="InterPro"/>
</dbReference>
<evidence type="ECO:0000259" key="9">
    <source>
        <dbReference type="PROSITE" id="PS51755"/>
    </source>
</evidence>
<feature type="modified residue" description="4-aspartylphosphate" evidence="6">
    <location>
        <position position="53"/>
    </location>
</feature>
<evidence type="ECO:0000256" key="5">
    <source>
        <dbReference type="ARBA" id="ARBA00023163"/>
    </source>
</evidence>
<evidence type="ECO:0000256" key="3">
    <source>
        <dbReference type="ARBA" id="ARBA00023015"/>
    </source>
</evidence>
<dbReference type="Gene3D" id="6.10.250.690">
    <property type="match status" value="1"/>
</dbReference>
<dbReference type="SUPFAM" id="SSF52172">
    <property type="entry name" value="CheY-like"/>
    <property type="match status" value="1"/>
</dbReference>
<name>A0A943EGX3_9FIRM</name>
<dbReference type="PANTHER" id="PTHR48111">
    <property type="entry name" value="REGULATOR OF RPOS"/>
    <property type="match status" value="1"/>
</dbReference>
<dbReference type="AlphaFoldDB" id="A0A943EGX3"/>
<feature type="DNA-binding region" description="OmpR/PhoB-type" evidence="7">
    <location>
        <begin position="124"/>
        <end position="221"/>
    </location>
</feature>
<evidence type="ECO:0000256" key="2">
    <source>
        <dbReference type="ARBA" id="ARBA00023012"/>
    </source>
</evidence>
<evidence type="ECO:0000256" key="4">
    <source>
        <dbReference type="ARBA" id="ARBA00023125"/>
    </source>
</evidence>
<feature type="domain" description="Response regulatory" evidence="8">
    <location>
        <begin position="4"/>
        <end position="118"/>
    </location>
</feature>
<proteinExistence type="predicted"/>
<dbReference type="CDD" id="cd17574">
    <property type="entry name" value="REC_OmpR"/>
    <property type="match status" value="1"/>
</dbReference>
<dbReference type="CDD" id="cd00383">
    <property type="entry name" value="trans_reg_C"/>
    <property type="match status" value="1"/>
</dbReference>
<dbReference type="RefSeq" id="WP_303886457.1">
    <property type="nucleotide sequence ID" value="NZ_JAGZCC010000015.1"/>
</dbReference>
<accession>A0A943EGX3</accession>
<comment type="caution">
    <text evidence="10">The sequence shown here is derived from an EMBL/GenBank/DDBJ whole genome shotgun (WGS) entry which is preliminary data.</text>
</comment>
<dbReference type="GO" id="GO:0005829">
    <property type="term" value="C:cytosol"/>
    <property type="evidence" value="ECO:0007669"/>
    <property type="project" value="TreeGrafter"/>
</dbReference>
<dbReference type="SMART" id="SM00862">
    <property type="entry name" value="Trans_reg_C"/>
    <property type="match status" value="1"/>
</dbReference>
<dbReference type="GO" id="GO:0032993">
    <property type="term" value="C:protein-DNA complex"/>
    <property type="evidence" value="ECO:0007669"/>
    <property type="project" value="TreeGrafter"/>
</dbReference>
<dbReference type="InterPro" id="IPR039420">
    <property type="entry name" value="WalR-like"/>
</dbReference>
<dbReference type="SMART" id="SM00448">
    <property type="entry name" value="REC"/>
    <property type="match status" value="1"/>
</dbReference>
<keyword evidence="1 6" id="KW-0597">Phosphoprotein</keyword>
<dbReference type="SUPFAM" id="SSF46894">
    <property type="entry name" value="C-terminal effector domain of the bipartite response regulators"/>
    <property type="match status" value="1"/>
</dbReference>
<keyword evidence="4 7" id="KW-0238">DNA-binding</keyword>
<evidence type="ECO:0000256" key="7">
    <source>
        <dbReference type="PROSITE-ProRule" id="PRU01091"/>
    </source>
</evidence>
<keyword evidence="3" id="KW-0805">Transcription regulation</keyword>
<reference evidence="10" key="1">
    <citation type="submission" date="2021-02" db="EMBL/GenBank/DDBJ databases">
        <title>Infant gut strain persistence is associated with maternal origin, phylogeny, and functional potential including surface adhesion and iron acquisition.</title>
        <authorList>
            <person name="Lou Y.C."/>
        </authorList>
    </citation>
    <scope>NUCLEOTIDE SEQUENCE</scope>
    <source>
        <strain evidence="10">L3_108_000G1_dasL3_108_000G1_metabat.metabat.11</strain>
    </source>
</reference>
<dbReference type="InterPro" id="IPR001789">
    <property type="entry name" value="Sig_transdc_resp-reg_receiver"/>
</dbReference>
<protein>
    <submittedName>
        <fullName evidence="10">Response regulator transcription factor</fullName>
    </submittedName>
</protein>